<evidence type="ECO:0000313" key="2">
    <source>
        <dbReference type="Proteomes" id="UP000735302"/>
    </source>
</evidence>
<reference evidence="1 2" key="1">
    <citation type="journal article" date="2021" name="Elife">
        <title>Chloroplast acquisition without the gene transfer in kleptoplastic sea slugs, Plakobranchus ocellatus.</title>
        <authorList>
            <person name="Maeda T."/>
            <person name="Takahashi S."/>
            <person name="Yoshida T."/>
            <person name="Shimamura S."/>
            <person name="Takaki Y."/>
            <person name="Nagai Y."/>
            <person name="Toyoda A."/>
            <person name="Suzuki Y."/>
            <person name="Arimoto A."/>
            <person name="Ishii H."/>
            <person name="Satoh N."/>
            <person name="Nishiyama T."/>
            <person name="Hasebe M."/>
            <person name="Maruyama T."/>
            <person name="Minagawa J."/>
            <person name="Obokata J."/>
            <person name="Shigenobu S."/>
        </authorList>
    </citation>
    <scope>NUCLEOTIDE SEQUENCE [LARGE SCALE GENOMIC DNA]</scope>
</reference>
<proteinExistence type="predicted"/>
<protein>
    <submittedName>
        <fullName evidence="1">Uncharacterized protein</fullName>
    </submittedName>
</protein>
<evidence type="ECO:0000313" key="1">
    <source>
        <dbReference type="EMBL" id="GFN96860.1"/>
    </source>
</evidence>
<sequence>MNRGVQYPGDKAIVPSVKMADTRTLSEVMIMSLRYQDMRQTAELLIVLTDISVMSSSLPVKPWLDMGPERFVVIGGLYLHKKASIEANEDPIPIPP</sequence>
<organism evidence="1 2">
    <name type="scientific">Plakobranchus ocellatus</name>
    <dbReference type="NCBI Taxonomy" id="259542"/>
    <lineage>
        <taxon>Eukaryota</taxon>
        <taxon>Metazoa</taxon>
        <taxon>Spiralia</taxon>
        <taxon>Lophotrochozoa</taxon>
        <taxon>Mollusca</taxon>
        <taxon>Gastropoda</taxon>
        <taxon>Heterobranchia</taxon>
        <taxon>Euthyneura</taxon>
        <taxon>Panpulmonata</taxon>
        <taxon>Sacoglossa</taxon>
        <taxon>Placobranchoidea</taxon>
        <taxon>Plakobranchidae</taxon>
        <taxon>Plakobranchus</taxon>
    </lineage>
</organism>
<dbReference type="AlphaFoldDB" id="A0AAV3ZCA1"/>
<keyword evidence="2" id="KW-1185">Reference proteome</keyword>
<gene>
    <name evidence="1" type="ORF">PoB_002336600</name>
</gene>
<dbReference type="Proteomes" id="UP000735302">
    <property type="component" value="Unassembled WGS sequence"/>
</dbReference>
<name>A0AAV3ZCA1_9GAST</name>
<accession>A0AAV3ZCA1</accession>
<comment type="caution">
    <text evidence="1">The sequence shown here is derived from an EMBL/GenBank/DDBJ whole genome shotgun (WGS) entry which is preliminary data.</text>
</comment>
<dbReference type="EMBL" id="BLXT01002711">
    <property type="protein sequence ID" value="GFN96860.1"/>
    <property type="molecule type" value="Genomic_DNA"/>
</dbReference>